<dbReference type="KEGG" id="sjv:SJAV_09480"/>
<dbReference type="AlphaFoldDB" id="A0AAT9GQP1"/>
<dbReference type="InterPro" id="IPR043519">
    <property type="entry name" value="NT_sf"/>
</dbReference>
<sequence length="68" mass="7937">MLSDIDILIIFPFPLSDKDRRELKKKILILAEDKYGLPFGAPVELHVVDEERAKEYFKHAKKLIEIEA</sequence>
<proteinExistence type="predicted"/>
<evidence type="ECO:0008006" key="2">
    <source>
        <dbReference type="Google" id="ProtNLM"/>
    </source>
</evidence>
<accession>A0AAT9GQP1</accession>
<evidence type="ECO:0000313" key="1">
    <source>
        <dbReference type="EMBL" id="BFH73004.1"/>
    </source>
</evidence>
<name>A0AAT9GQP1_9CREN</name>
<dbReference type="EMBL" id="AP031322">
    <property type="protein sequence ID" value="BFH73004.1"/>
    <property type="molecule type" value="Genomic_DNA"/>
</dbReference>
<protein>
    <recommendedName>
        <fullName evidence="2">Polymerase nucleotidyl transferase domain-containing protein</fullName>
    </recommendedName>
</protein>
<dbReference type="Gene3D" id="3.30.460.10">
    <property type="entry name" value="Beta Polymerase, domain 2"/>
    <property type="match status" value="1"/>
</dbReference>
<gene>
    <name evidence="1" type="ORF">SJAV_09480</name>
</gene>
<dbReference type="SUPFAM" id="SSF81301">
    <property type="entry name" value="Nucleotidyltransferase"/>
    <property type="match status" value="1"/>
</dbReference>
<reference evidence="1" key="1">
    <citation type="submission" date="2024-03" db="EMBL/GenBank/DDBJ databases">
        <title>Complete genome sequence of Sulfurisphaera javensis strain KD-1.</title>
        <authorList>
            <person name="Sakai H."/>
            <person name="Nur N."/>
            <person name="Suwanto A."/>
            <person name="Kurosawa N."/>
        </authorList>
    </citation>
    <scope>NUCLEOTIDE SEQUENCE</scope>
    <source>
        <strain evidence="1">KD-1</strain>
    </source>
</reference>
<organism evidence="1">
    <name type="scientific">Sulfurisphaera javensis</name>
    <dbReference type="NCBI Taxonomy" id="2049879"/>
    <lineage>
        <taxon>Archaea</taxon>
        <taxon>Thermoproteota</taxon>
        <taxon>Thermoprotei</taxon>
        <taxon>Sulfolobales</taxon>
        <taxon>Sulfolobaceae</taxon>
        <taxon>Sulfurisphaera</taxon>
    </lineage>
</organism>